<evidence type="ECO:0000256" key="6">
    <source>
        <dbReference type="ARBA" id="ARBA00022989"/>
    </source>
</evidence>
<protein>
    <submittedName>
        <fullName evidence="9">C4-dicarboxylate transporter</fullName>
    </submittedName>
</protein>
<dbReference type="EMBL" id="AP019377">
    <property type="protein sequence ID" value="BBH92170.1"/>
    <property type="molecule type" value="Genomic_DNA"/>
</dbReference>
<dbReference type="InterPro" id="IPR051629">
    <property type="entry name" value="Sulfite_efflux_TDT"/>
</dbReference>
<comment type="similarity">
    <text evidence="2">Belongs to the tellurite-resistance/dicarboxylate transporter (TDT) family.</text>
</comment>
<evidence type="ECO:0000313" key="9">
    <source>
        <dbReference type="EMBL" id="BBH92170.1"/>
    </source>
</evidence>
<dbReference type="InterPro" id="IPR038665">
    <property type="entry name" value="Voltage-dep_anion_channel_sf"/>
</dbReference>
<feature type="transmembrane region" description="Helical" evidence="8">
    <location>
        <begin position="86"/>
        <end position="105"/>
    </location>
</feature>
<feature type="transmembrane region" description="Helical" evidence="8">
    <location>
        <begin position="183"/>
        <end position="206"/>
    </location>
</feature>
<dbReference type="PANTHER" id="PTHR31686:SF1">
    <property type="entry name" value="SULFITE EFFLUX PUMP SSU1"/>
    <property type="match status" value="1"/>
</dbReference>
<name>A0A455SWU5_9CHLR</name>
<keyword evidence="3" id="KW-0813">Transport</keyword>
<keyword evidence="4" id="KW-1003">Cell membrane</keyword>
<dbReference type="PANTHER" id="PTHR31686">
    <property type="match status" value="1"/>
</dbReference>
<proteinExistence type="inferred from homology"/>
<evidence type="ECO:0000256" key="8">
    <source>
        <dbReference type="SAM" id="Phobius"/>
    </source>
</evidence>
<evidence type="ECO:0000256" key="5">
    <source>
        <dbReference type="ARBA" id="ARBA00022692"/>
    </source>
</evidence>
<evidence type="ECO:0000256" key="4">
    <source>
        <dbReference type="ARBA" id="ARBA00022475"/>
    </source>
</evidence>
<evidence type="ECO:0000256" key="1">
    <source>
        <dbReference type="ARBA" id="ARBA00004651"/>
    </source>
</evidence>
<feature type="transmembrane region" description="Helical" evidence="8">
    <location>
        <begin position="257"/>
        <end position="278"/>
    </location>
</feature>
<dbReference type="Gene3D" id="1.50.10.150">
    <property type="entry name" value="Voltage-dependent anion channel"/>
    <property type="match status" value="1"/>
</dbReference>
<evidence type="ECO:0000256" key="3">
    <source>
        <dbReference type="ARBA" id="ARBA00022448"/>
    </source>
</evidence>
<feature type="transmembrane region" description="Helical" evidence="8">
    <location>
        <begin position="21"/>
        <end position="40"/>
    </location>
</feature>
<dbReference type="AlphaFoldDB" id="A0A455SWU5"/>
<feature type="transmembrane region" description="Helical" evidence="8">
    <location>
        <begin position="148"/>
        <end position="171"/>
    </location>
</feature>
<dbReference type="InterPro" id="IPR004695">
    <property type="entry name" value="SLAC1/Mae1/Ssu1/TehA"/>
</dbReference>
<accession>A0A455SWU5</accession>
<dbReference type="CDD" id="cd09319">
    <property type="entry name" value="TDT_like_1"/>
    <property type="match status" value="1"/>
</dbReference>
<feature type="transmembrane region" description="Helical" evidence="8">
    <location>
        <begin position="290"/>
        <end position="308"/>
    </location>
</feature>
<keyword evidence="5 8" id="KW-0812">Transmembrane</keyword>
<evidence type="ECO:0000256" key="2">
    <source>
        <dbReference type="ARBA" id="ARBA00008566"/>
    </source>
</evidence>
<gene>
    <name evidence="9" type="ORF">KTA_03690</name>
</gene>
<feature type="transmembrane region" description="Helical" evidence="8">
    <location>
        <begin position="218"/>
        <end position="237"/>
    </location>
</feature>
<feature type="transmembrane region" description="Helical" evidence="8">
    <location>
        <begin position="46"/>
        <end position="66"/>
    </location>
</feature>
<sequence length="378" mass="42047">MKQGSMSVYQASWWNWVRQLYPGYFACVMATGIVSIALLLNQAILVSVILGWLGGGLFLLLLALYLLRLIRYPRAVLQDATDPSKLFGYFTAVAAPGVLATRAALSHWVGLPVLLTALAAGIWCFLTYWAFAVLLFHNARPLQQTVNGSWLISIVGTESLAINGTLLASIWPEQAAVLQLVAYAFWTLGVLLYLIFITFIVYRFFFGKILPADLTPPYWINMGAMAITTVAGIRLLQAPHPAPLLVGVRSYLTGFTLMMWAWGTWWLPLLVLIGIWKYGIMRQPLRYEPALWSIVFPLGMYATALHLLGQLPGIAFFEAVAVPFTWVAFVAWLLVMGGWFLEIGRTLRRLRACAQTRETHPLAVSEREGPASRLPAEG</sequence>
<keyword evidence="6 8" id="KW-1133">Transmembrane helix</keyword>
<feature type="transmembrane region" description="Helical" evidence="8">
    <location>
        <begin position="314"/>
        <end position="341"/>
    </location>
</feature>
<organism evidence="9">
    <name type="scientific">Thermogemmatispora argillosa</name>
    <dbReference type="NCBI Taxonomy" id="2045280"/>
    <lineage>
        <taxon>Bacteria</taxon>
        <taxon>Bacillati</taxon>
        <taxon>Chloroflexota</taxon>
        <taxon>Ktedonobacteria</taxon>
        <taxon>Thermogemmatisporales</taxon>
        <taxon>Thermogemmatisporaceae</taxon>
        <taxon>Thermogemmatispora</taxon>
    </lineage>
</organism>
<reference evidence="9" key="1">
    <citation type="submission" date="2018-12" db="EMBL/GenBank/DDBJ databases">
        <title>Novel natural products biosynthetic potential of the class Ktedonobacteria.</title>
        <authorList>
            <person name="Zheng Y."/>
            <person name="Saitou A."/>
            <person name="Wang C.M."/>
            <person name="Toyoda A."/>
            <person name="Minakuchi Y."/>
            <person name="Sekiguchi Y."/>
            <person name="Ueda K."/>
            <person name="Takano H."/>
            <person name="Sakai Y."/>
            <person name="Yokota A."/>
            <person name="Yabe S."/>
        </authorList>
    </citation>
    <scope>NUCLEOTIDE SEQUENCE</scope>
    <source>
        <strain evidence="9">A3-2</strain>
    </source>
</reference>
<dbReference type="GO" id="GO:0000319">
    <property type="term" value="F:sulfite transmembrane transporter activity"/>
    <property type="evidence" value="ECO:0007669"/>
    <property type="project" value="TreeGrafter"/>
</dbReference>
<feature type="transmembrane region" description="Helical" evidence="8">
    <location>
        <begin position="111"/>
        <end position="136"/>
    </location>
</feature>
<comment type="subcellular location">
    <subcellularLocation>
        <location evidence="1">Cell membrane</location>
        <topology evidence="1">Multi-pass membrane protein</topology>
    </subcellularLocation>
</comment>
<keyword evidence="7 8" id="KW-0472">Membrane</keyword>
<dbReference type="Pfam" id="PF03595">
    <property type="entry name" value="SLAC1"/>
    <property type="match status" value="1"/>
</dbReference>
<dbReference type="GO" id="GO:0005886">
    <property type="term" value="C:plasma membrane"/>
    <property type="evidence" value="ECO:0007669"/>
    <property type="project" value="UniProtKB-SubCell"/>
</dbReference>
<evidence type="ECO:0000256" key="7">
    <source>
        <dbReference type="ARBA" id="ARBA00023136"/>
    </source>
</evidence>